<name>A0A1V8ZZ58_SACPI</name>
<dbReference type="Pfam" id="PF00583">
    <property type="entry name" value="Acetyltransf_1"/>
    <property type="match status" value="1"/>
</dbReference>
<feature type="domain" description="N-acetyltransferase" evidence="3">
    <location>
        <begin position="1"/>
        <end position="156"/>
    </location>
</feature>
<accession>A0A1V8ZZ58</accession>
<dbReference type="PANTHER" id="PTHR43877">
    <property type="entry name" value="AMINOALKYLPHOSPHONATE N-ACETYLTRANSFERASE-RELATED-RELATED"/>
    <property type="match status" value="1"/>
</dbReference>
<dbReference type="InterPro" id="IPR016181">
    <property type="entry name" value="Acyl_CoA_acyltransferase"/>
</dbReference>
<dbReference type="STRING" id="1962155.B1813_19610"/>
<reference evidence="4 5" key="1">
    <citation type="submission" date="2017-02" db="EMBL/GenBank/DDBJ databases">
        <title>Draft genome of Saccharomonospora sp. 154.</title>
        <authorList>
            <person name="Alonso-Carmona G.S."/>
            <person name="De La Haba R."/>
            <person name="Vera-Gargallo B."/>
            <person name="Sandoval-Trujillo A.H."/>
            <person name="Ramirez-Duran N."/>
            <person name="Ventosa A."/>
        </authorList>
    </citation>
    <scope>NUCLEOTIDE SEQUENCE [LARGE SCALE GENOMIC DNA]</scope>
    <source>
        <strain evidence="4 5">LRS4.154</strain>
    </source>
</reference>
<comment type="caution">
    <text evidence="4">The sequence shown here is derived from an EMBL/GenBank/DDBJ whole genome shotgun (WGS) entry which is preliminary data.</text>
</comment>
<dbReference type="AlphaFoldDB" id="A0A1V8ZZ58"/>
<dbReference type="SUPFAM" id="SSF55729">
    <property type="entry name" value="Acyl-CoA N-acyltransferases (Nat)"/>
    <property type="match status" value="1"/>
</dbReference>
<dbReference type="CDD" id="cd04301">
    <property type="entry name" value="NAT_SF"/>
    <property type="match status" value="1"/>
</dbReference>
<evidence type="ECO:0000259" key="3">
    <source>
        <dbReference type="PROSITE" id="PS51186"/>
    </source>
</evidence>
<protein>
    <submittedName>
        <fullName evidence="4">GNAT family N-acetyltransferase</fullName>
    </submittedName>
</protein>
<sequence>MDVRAVPYSHPDAAKLIEAVQQEYVTRYGDPDVTPVDPAEFAPPSGVFLIGYVGAEPAVCGGWRAHDEPVAPLVAGDAEMKRLFVVPSRRGNGLARGMLAELERSAAEAGRTRMVLETGVKQPEALALYYAEGYERIPQFGVYAGDPLSVCLAKPL</sequence>
<dbReference type="EMBL" id="MWIH01000008">
    <property type="protein sequence ID" value="OQO90033.1"/>
    <property type="molecule type" value="Genomic_DNA"/>
</dbReference>
<dbReference type="Proteomes" id="UP000192591">
    <property type="component" value="Unassembled WGS sequence"/>
</dbReference>
<evidence type="ECO:0000256" key="1">
    <source>
        <dbReference type="ARBA" id="ARBA00022679"/>
    </source>
</evidence>
<keyword evidence="1 4" id="KW-0808">Transferase</keyword>
<keyword evidence="5" id="KW-1185">Reference proteome</keyword>
<proteinExistence type="predicted"/>
<dbReference type="GO" id="GO:0016747">
    <property type="term" value="F:acyltransferase activity, transferring groups other than amino-acyl groups"/>
    <property type="evidence" value="ECO:0007669"/>
    <property type="project" value="InterPro"/>
</dbReference>
<dbReference type="RefSeq" id="WP_081194403.1">
    <property type="nucleotide sequence ID" value="NZ_MWIH01000008.1"/>
</dbReference>
<dbReference type="PANTHER" id="PTHR43877:SF2">
    <property type="entry name" value="AMINOALKYLPHOSPHONATE N-ACETYLTRANSFERASE-RELATED"/>
    <property type="match status" value="1"/>
</dbReference>
<organism evidence="4 5">
    <name type="scientific">Saccharomonospora piscinae</name>
    <dbReference type="NCBI Taxonomy" id="687388"/>
    <lineage>
        <taxon>Bacteria</taxon>
        <taxon>Bacillati</taxon>
        <taxon>Actinomycetota</taxon>
        <taxon>Actinomycetes</taxon>
        <taxon>Pseudonocardiales</taxon>
        <taxon>Pseudonocardiaceae</taxon>
        <taxon>Saccharomonospora</taxon>
    </lineage>
</organism>
<dbReference type="InterPro" id="IPR000182">
    <property type="entry name" value="GNAT_dom"/>
</dbReference>
<gene>
    <name evidence="4" type="ORF">B1813_19610</name>
</gene>
<evidence type="ECO:0000313" key="5">
    <source>
        <dbReference type="Proteomes" id="UP000192591"/>
    </source>
</evidence>
<keyword evidence="2" id="KW-0012">Acyltransferase</keyword>
<dbReference type="PROSITE" id="PS51186">
    <property type="entry name" value="GNAT"/>
    <property type="match status" value="1"/>
</dbReference>
<evidence type="ECO:0000313" key="4">
    <source>
        <dbReference type="EMBL" id="OQO90033.1"/>
    </source>
</evidence>
<evidence type="ECO:0000256" key="2">
    <source>
        <dbReference type="ARBA" id="ARBA00023315"/>
    </source>
</evidence>
<dbReference type="InterPro" id="IPR050832">
    <property type="entry name" value="Bact_Acetyltransf"/>
</dbReference>
<dbReference type="Gene3D" id="3.40.630.30">
    <property type="match status" value="1"/>
</dbReference>